<dbReference type="InterPro" id="IPR029044">
    <property type="entry name" value="Nucleotide-diphossugar_trans"/>
</dbReference>
<feature type="transmembrane region" description="Helical" evidence="1">
    <location>
        <begin position="376"/>
        <end position="395"/>
    </location>
</feature>
<evidence type="ECO:0000256" key="1">
    <source>
        <dbReference type="SAM" id="Phobius"/>
    </source>
</evidence>
<gene>
    <name evidence="2" type="ORF">GRI62_02045</name>
</gene>
<keyword evidence="3" id="KW-1185">Reference proteome</keyword>
<keyword evidence="1" id="KW-0812">Transmembrane</keyword>
<sequence length="465" mass="51821">MTFQDVAPWIAIAEYELLLFAGIFLLIGAVDEVAVDFAWLYFRLTGKGRTLEVDRADWTHRELRGRAAVLIAAWDEAKVIGHTVKHALNAWPQRDLCLFIGCYRNDPATIRSIGEAAADDPRVRIIINDIDGPTTKAGCLNGIFRALCDVEAEAGVPFRFIMLHDAEDMVDPAALALVDAAMDDFEFVQLPVLPQPQRKSRWIGSHYLEEFAESHGKTLIVRSLLGAGIPAAGVGCAFSRATLEAMARRTQDEGPFSHKTLTEDYELGIKVGSTGGRSKLLRVRGEDGELVATRAYFPSSLTHAVRQKARWLHGIAFQGWDRLGWNGNLGEKWMRMRDRRGPLSAIVLFVGYTLLVVVVTHIILDWFGYAIPWKSSAVLNFILLANLVSLAWRAVMRFAFTAREYGLVEGLRAVLRLPISNIIAMMAARRAIFSYVRALRGEPAQWDKTEHDDHPAAFVLQPGAR</sequence>
<dbReference type="OrthoDB" id="5294733at2"/>
<dbReference type="EMBL" id="WTYH01000001">
    <property type="protein sequence ID" value="MXO92385.1"/>
    <property type="molecule type" value="Genomic_DNA"/>
</dbReference>
<evidence type="ECO:0000313" key="3">
    <source>
        <dbReference type="Proteomes" id="UP000460626"/>
    </source>
</evidence>
<dbReference type="Pfam" id="PF13641">
    <property type="entry name" value="Glyco_tranf_2_3"/>
    <property type="match status" value="1"/>
</dbReference>
<feature type="transmembrane region" description="Helical" evidence="1">
    <location>
        <begin position="343"/>
        <end position="364"/>
    </location>
</feature>
<reference evidence="2 3" key="1">
    <citation type="submission" date="2019-12" db="EMBL/GenBank/DDBJ databases">
        <title>Genomic-based taxomic classification of the family Erythrobacteraceae.</title>
        <authorList>
            <person name="Xu L."/>
        </authorList>
    </citation>
    <scope>NUCLEOTIDE SEQUENCE [LARGE SCALE GENOMIC DNA]</scope>
    <source>
        <strain evidence="2 3">RC4-10-4</strain>
    </source>
</reference>
<dbReference type="SUPFAM" id="SSF53448">
    <property type="entry name" value="Nucleotide-diphospho-sugar transferases"/>
    <property type="match status" value="1"/>
</dbReference>
<dbReference type="AlphaFoldDB" id="A0A844ZWW8"/>
<feature type="transmembrane region" description="Helical" evidence="1">
    <location>
        <begin position="17"/>
        <end position="42"/>
    </location>
</feature>
<proteinExistence type="predicted"/>
<keyword evidence="2" id="KW-0808">Transferase</keyword>
<comment type="caution">
    <text evidence="2">The sequence shown here is derived from an EMBL/GenBank/DDBJ whole genome shotgun (WGS) entry which is preliminary data.</text>
</comment>
<keyword evidence="1" id="KW-0472">Membrane</keyword>
<name>A0A844ZWW8_9SPHN</name>
<evidence type="ECO:0000313" key="2">
    <source>
        <dbReference type="EMBL" id="MXO92385.1"/>
    </source>
</evidence>
<dbReference type="Gene3D" id="3.90.550.10">
    <property type="entry name" value="Spore Coat Polysaccharide Biosynthesis Protein SpsA, Chain A"/>
    <property type="match status" value="1"/>
</dbReference>
<dbReference type="Proteomes" id="UP000460626">
    <property type="component" value="Unassembled WGS sequence"/>
</dbReference>
<dbReference type="NCBIfam" id="NF011307">
    <property type="entry name" value="PRK14716.1-5"/>
    <property type="match status" value="1"/>
</dbReference>
<dbReference type="GO" id="GO:0016740">
    <property type="term" value="F:transferase activity"/>
    <property type="evidence" value="ECO:0007669"/>
    <property type="project" value="UniProtKB-KW"/>
</dbReference>
<organism evidence="2 3">
    <name type="scientific">Aurantiacibacter arachoides</name>
    <dbReference type="NCBI Taxonomy" id="1850444"/>
    <lineage>
        <taxon>Bacteria</taxon>
        <taxon>Pseudomonadati</taxon>
        <taxon>Pseudomonadota</taxon>
        <taxon>Alphaproteobacteria</taxon>
        <taxon>Sphingomonadales</taxon>
        <taxon>Erythrobacteraceae</taxon>
        <taxon>Aurantiacibacter</taxon>
    </lineage>
</organism>
<keyword evidence="1" id="KW-1133">Transmembrane helix</keyword>
<accession>A0A844ZWW8</accession>
<protein>
    <submittedName>
        <fullName evidence="2">Glycosyl transferase family protein</fullName>
    </submittedName>
</protein>